<reference evidence="1 2" key="1">
    <citation type="submission" date="2021-09" db="EMBL/GenBank/DDBJ databases">
        <title>Whole genome sequence of Nocardioides sp. GBK3QG-3.</title>
        <authorList>
            <person name="Tuo L."/>
        </authorList>
    </citation>
    <scope>NUCLEOTIDE SEQUENCE [LARGE SCALE GENOMIC DNA]</scope>
    <source>
        <strain evidence="1 2">GBK3QG-3</strain>
    </source>
</reference>
<evidence type="ECO:0000313" key="2">
    <source>
        <dbReference type="Proteomes" id="UP000780875"/>
    </source>
</evidence>
<dbReference type="InterPro" id="IPR043519">
    <property type="entry name" value="NT_sf"/>
</dbReference>
<protein>
    <submittedName>
        <fullName evidence="1">GrpB family protein</fullName>
    </submittedName>
</protein>
<comment type="caution">
    <text evidence="1">The sequence shown here is derived from an EMBL/GenBank/DDBJ whole genome shotgun (WGS) entry which is preliminary data.</text>
</comment>
<gene>
    <name evidence="1" type="ORF">K8U61_11825</name>
</gene>
<accession>A0ABS7UDD1</accession>
<proteinExistence type="predicted"/>
<sequence>MPTHPLWRPFEIPSDEEIAAARVNAPQRGIPVEVVEPDPAWPQVYGELAARVRAALGDRVIQIEHVGSTAVPGLAAKPVIDIDLTVADSADEAAYVPALEADGWVLRIREPDWEEHRLLRLEEPECNLHVWSPGSAEPRRHRMFRDWLRGHEDDRARYAAAKRAAAAEGFTDGMHYNNHKSPVVYDLYERIFAADPDHPHDPRPRG</sequence>
<dbReference type="EMBL" id="JAIQZJ010000006">
    <property type="protein sequence ID" value="MBZ5738854.1"/>
    <property type="molecule type" value="Genomic_DNA"/>
</dbReference>
<dbReference type="SUPFAM" id="SSF81301">
    <property type="entry name" value="Nucleotidyltransferase"/>
    <property type="match status" value="1"/>
</dbReference>
<dbReference type="Pfam" id="PF04229">
    <property type="entry name" value="GrpB"/>
    <property type="match status" value="1"/>
</dbReference>
<name>A0ABS7UDD1_9ACTN</name>
<dbReference type="PANTHER" id="PTHR34822">
    <property type="entry name" value="GRPB DOMAIN PROTEIN (AFU_ORTHOLOGUE AFUA_1G01530)"/>
    <property type="match status" value="1"/>
</dbReference>
<keyword evidence="2" id="KW-1185">Reference proteome</keyword>
<dbReference type="PANTHER" id="PTHR34822:SF1">
    <property type="entry name" value="GRPB FAMILY PROTEIN"/>
    <property type="match status" value="1"/>
</dbReference>
<evidence type="ECO:0000313" key="1">
    <source>
        <dbReference type="EMBL" id="MBZ5738854.1"/>
    </source>
</evidence>
<dbReference type="Gene3D" id="3.30.460.10">
    <property type="entry name" value="Beta Polymerase, domain 2"/>
    <property type="match status" value="1"/>
</dbReference>
<dbReference type="RefSeq" id="WP_224123225.1">
    <property type="nucleotide sequence ID" value="NZ_JAIQZJ010000006.1"/>
</dbReference>
<dbReference type="InterPro" id="IPR007344">
    <property type="entry name" value="GrpB/CoaE"/>
</dbReference>
<organism evidence="1 2">
    <name type="scientific">Nocardioides mangrovi</name>
    <dbReference type="NCBI Taxonomy" id="2874580"/>
    <lineage>
        <taxon>Bacteria</taxon>
        <taxon>Bacillati</taxon>
        <taxon>Actinomycetota</taxon>
        <taxon>Actinomycetes</taxon>
        <taxon>Propionibacteriales</taxon>
        <taxon>Nocardioidaceae</taxon>
        <taxon>Nocardioides</taxon>
    </lineage>
</organism>
<dbReference type="Proteomes" id="UP000780875">
    <property type="component" value="Unassembled WGS sequence"/>
</dbReference>